<reference evidence="2 3" key="1">
    <citation type="submission" date="2018-10" db="EMBL/GenBank/DDBJ databases">
        <title>Proposal of Lysobacter pythonis sp. nov. isolated from royal pythons (Python regius).</title>
        <authorList>
            <person name="Hans-Juergen B."/>
            <person name="Huptas C."/>
            <person name="Sandra B."/>
            <person name="Igor L."/>
            <person name="Joachim S."/>
            <person name="Siegfried S."/>
            <person name="Mareike W."/>
            <person name="Peter K."/>
        </authorList>
    </citation>
    <scope>NUCLEOTIDE SEQUENCE [LARGE SCALE GENOMIC DNA]</scope>
    <source>
        <strain evidence="2 3">4284/11</strain>
    </source>
</reference>
<evidence type="ECO:0000313" key="3">
    <source>
        <dbReference type="Proteomes" id="UP000275012"/>
    </source>
</evidence>
<feature type="compositionally biased region" description="Low complexity" evidence="1">
    <location>
        <begin position="15"/>
        <end position="28"/>
    </location>
</feature>
<dbReference type="Proteomes" id="UP000275012">
    <property type="component" value="Unassembled WGS sequence"/>
</dbReference>
<gene>
    <name evidence="2" type="ORF">EBB59_05815</name>
</gene>
<evidence type="ECO:0000313" key="2">
    <source>
        <dbReference type="EMBL" id="RMH93392.1"/>
    </source>
</evidence>
<protein>
    <submittedName>
        <fullName evidence="2">Uncharacterized protein</fullName>
    </submittedName>
</protein>
<feature type="region of interest" description="Disordered" evidence="1">
    <location>
        <begin position="1"/>
        <end position="72"/>
    </location>
</feature>
<keyword evidence="3" id="KW-1185">Reference proteome</keyword>
<proteinExistence type="predicted"/>
<feature type="compositionally biased region" description="Polar residues" evidence="1">
    <location>
        <begin position="1"/>
        <end position="14"/>
    </location>
</feature>
<dbReference type="EMBL" id="RFLY01000006">
    <property type="protein sequence ID" value="RMH93392.1"/>
    <property type="molecule type" value="Genomic_DNA"/>
</dbReference>
<comment type="caution">
    <text evidence="2">The sequence shown here is derived from an EMBL/GenBank/DDBJ whole genome shotgun (WGS) entry which is preliminary data.</text>
</comment>
<accession>A0A3M2I2G8</accession>
<name>A0A3M2I2G8_9GAMM</name>
<evidence type="ECO:0000256" key="1">
    <source>
        <dbReference type="SAM" id="MobiDB-lite"/>
    </source>
</evidence>
<sequence length="72" mass="7512">MLSSASVLAQTPAGNDNEPAASNAENEAGSTTPLPTRRGGSETGNAERRPGDPPARNNTAPRWHSLLPGMFR</sequence>
<dbReference type="AlphaFoldDB" id="A0A3M2I2G8"/>
<organism evidence="2 3">
    <name type="scientific">Solilutibacter pythonis</name>
    <dbReference type="NCBI Taxonomy" id="2483112"/>
    <lineage>
        <taxon>Bacteria</taxon>
        <taxon>Pseudomonadati</taxon>
        <taxon>Pseudomonadota</taxon>
        <taxon>Gammaproteobacteria</taxon>
        <taxon>Lysobacterales</taxon>
        <taxon>Lysobacteraceae</taxon>
        <taxon>Solilutibacter</taxon>
    </lineage>
</organism>